<dbReference type="RefSeq" id="WP_321560973.1">
    <property type="nucleotide sequence ID" value="NZ_CP139558.1"/>
</dbReference>
<evidence type="ECO:0000313" key="2">
    <source>
        <dbReference type="Proteomes" id="UP001324380"/>
    </source>
</evidence>
<protein>
    <submittedName>
        <fullName evidence="1">Uncharacterized protein</fullName>
    </submittedName>
</protein>
<proteinExistence type="predicted"/>
<dbReference type="EMBL" id="CP139558">
    <property type="protein sequence ID" value="WPU91807.1"/>
    <property type="molecule type" value="Genomic_DNA"/>
</dbReference>
<gene>
    <name evidence="1" type="ORF">SNE25_21040</name>
</gene>
<keyword evidence="2" id="KW-1185">Reference proteome</keyword>
<organism evidence="1 2">
    <name type="scientific">Mucilaginibacter sabulilitoris</name>
    <dbReference type="NCBI Taxonomy" id="1173583"/>
    <lineage>
        <taxon>Bacteria</taxon>
        <taxon>Pseudomonadati</taxon>
        <taxon>Bacteroidota</taxon>
        <taxon>Sphingobacteriia</taxon>
        <taxon>Sphingobacteriales</taxon>
        <taxon>Sphingobacteriaceae</taxon>
        <taxon>Mucilaginibacter</taxon>
    </lineage>
</organism>
<dbReference type="Proteomes" id="UP001324380">
    <property type="component" value="Chromosome"/>
</dbReference>
<accession>A0ABZ0THD4</accession>
<evidence type="ECO:0000313" key="1">
    <source>
        <dbReference type="EMBL" id="WPU91807.1"/>
    </source>
</evidence>
<sequence>MKIQDVKTWVVTAGVMVAKNPYEDIKHLNTYETGFNFHFEDMELWRNNPANHPATYAPNGIYDASLFDEPVWQSRETPNQEWKYTPDCDIELAKRCGYYLRQFMHYNPLDEREAIKTDKLYRPFWVEPAHLATLGYELISDENGYLKYQSSWKLKAMHRAGRTFAQLLGDGKRFIYFNCTYVPQDNLVFCCIREDADTRTVYNGVITEVSQLDLILKLVE</sequence>
<reference evidence="1 2" key="1">
    <citation type="submission" date="2023-11" db="EMBL/GenBank/DDBJ databases">
        <title>Analysis of the Genomes of Mucilaginibacter gossypii cycad 4 and M. sabulilitoris SNA2: microbes with the potential for plant growth promotion.</title>
        <authorList>
            <person name="Hirsch A.M."/>
            <person name="Humm E."/>
            <person name="Rubbi M."/>
            <person name="Del Vecchio G."/>
            <person name="Ha S.M."/>
            <person name="Pellegrini M."/>
            <person name="Gunsalus R.P."/>
        </authorList>
    </citation>
    <scope>NUCLEOTIDE SEQUENCE [LARGE SCALE GENOMIC DNA]</scope>
    <source>
        <strain evidence="1 2">SNA2</strain>
    </source>
</reference>
<name>A0ABZ0THD4_9SPHI</name>